<feature type="domain" description="Glycosyl transferase family 1" evidence="4">
    <location>
        <begin position="971"/>
        <end position="1134"/>
    </location>
</feature>
<name>A0A562V4F5_9ACTN</name>
<evidence type="ECO:0000259" key="4">
    <source>
        <dbReference type="Pfam" id="PF00534"/>
    </source>
</evidence>
<dbReference type="InterPro" id="IPR001173">
    <property type="entry name" value="Glyco_trans_2-like"/>
</dbReference>
<dbReference type="PANTHER" id="PTHR22916">
    <property type="entry name" value="GLYCOSYLTRANSFERASE"/>
    <property type="match status" value="1"/>
</dbReference>
<dbReference type="SUPFAM" id="SSF53448">
    <property type="entry name" value="Nucleotide-diphospho-sugar transferases"/>
    <property type="match status" value="1"/>
</dbReference>
<dbReference type="Pfam" id="PF22181">
    <property type="entry name" value="TarS_linker"/>
    <property type="match status" value="1"/>
</dbReference>
<feature type="domain" description="Glycosyltransferase subfamily 4-like N-terminal" evidence="6">
    <location>
        <begin position="852"/>
        <end position="954"/>
    </location>
</feature>
<dbReference type="EMBL" id="VLLL01000006">
    <property type="protein sequence ID" value="TWJ12725.1"/>
    <property type="molecule type" value="Genomic_DNA"/>
</dbReference>
<dbReference type="InterPro" id="IPR054028">
    <property type="entry name" value="TarS/TarP_linker"/>
</dbReference>
<dbReference type="Pfam" id="PF00534">
    <property type="entry name" value="Glycos_transf_1"/>
    <property type="match status" value="1"/>
</dbReference>
<dbReference type="InterPro" id="IPR029044">
    <property type="entry name" value="Nucleotide-diphossugar_trans"/>
</dbReference>
<evidence type="ECO:0000259" key="6">
    <source>
        <dbReference type="Pfam" id="PF13439"/>
    </source>
</evidence>
<evidence type="ECO:0000256" key="3">
    <source>
        <dbReference type="SAM" id="MobiDB-lite"/>
    </source>
</evidence>
<proteinExistence type="predicted"/>
<organism evidence="8 9">
    <name type="scientific">Stackebrandtia albiflava</name>
    <dbReference type="NCBI Taxonomy" id="406432"/>
    <lineage>
        <taxon>Bacteria</taxon>
        <taxon>Bacillati</taxon>
        <taxon>Actinomycetota</taxon>
        <taxon>Actinomycetes</taxon>
        <taxon>Glycomycetales</taxon>
        <taxon>Glycomycetaceae</taxon>
        <taxon>Stackebrandtia</taxon>
    </lineage>
</organism>
<dbReference type="Proteomes" id="UP000321617">
    <property type="component" value="Unassembled WGS sequence"/>
</dbReference>
<gene>
    <name evidence="8" type="ORF">LX16_3489</name>
</gene>
<evidence type="ECO:0000313" key="9">
    <source>
        <dbReference type="Proteomes" id="UP000321617"/>
    </source>
</evidence>
<feature type="domain" description="TarS/TarP linker" evidence="7">
    <location>
        <begin position="225"/>
        <end position="322"/>
    </location>
</feature>
<evidence type="ECO:0000256" key="1">
    <source>
        <dbReference type="ARBA" id="ARBA00022676"/>
    </source>
</evidence>
<dbReference type="Pfam" id="PF00535">
    <property type="entry name" value="Glycos_transf_2"/>
    <property type="match status" value="1"/>
</dbReference>
<dbReference type="Gene3D" id="3.90.550.10">
    <property type="entry name" value="Spore Coat Polysaccharide Biosynthesis Protein SpsA, Chain A"/>
    <property type="match status" value="1"/>
</dbReference>
<comment type="caution">
    <text evidence="8">The sequence shown here is derived from an EMBL/GenBank/DDBJ whole genome shotgun (WGS) entry which is preliminary data.</text>
</comment>
<sequence length="1195" mass="131236">MSTPIVSVIIPVYNVMPWLTECVQSVLDQTIGASAVEIVAVDDGSTDGSGPELDRLAAQAANLRVTHLPGNSGGPGLPCNIGVAQATGRYLFFLGGDDYLGTEALARMVAMAERAGSDIVLGRTAPVPGYGTRSHQRIWTRNRPRADLFTTRVYDSLGQIKLFRRDFFTGLNRPFEVGRRLASDQPVVAYAYLHADVISIVADYDCYYIRDRRDGTNATARPDDPVEFIAHVDGICRMLADHIPPGRDRDHLVERHVRNEVLKWAVGRCWDDPDTDRPALLTAAGDFLRDWLTPGVVDELTPLYRVMADRVLAADEARLTRVIRFQQSDAPRRAIVEGDRVYVDLPLFGDPEAGVPDRYYDVTERLTVRHRVDGCEWRGSRVTLTGAAWTPQLPGEPHRTYLVLRERDTGAEHRIPARPGEAIGHGDEPDGAAFRVECDLSTAADGGPLPDGRWDLLVAVEFAGGTRDHRIGAVHGDGYDLATSRRVVDLPGRDPALVTAHTTRFGNLTLRLESRPGASRRTALLTESIRAGSRLRLKVRAGLADWPTPLTAALCLRRGTDVRRVPARSQATVDGLDVTGTLAWPGTGWLRAAWTVVLRLDWPGGGMDLPVASPRGRTAGFPARPPLRRILRRIAGAARRAVATTATPVAVTRAETRPGGRGTVVMLVDNAVVSDSRVQKTARSAAENGWDVTLLGRSPDKRPRTWRIGGARVRLIPMRSPLRLRPAQFRKDWLHRPLAYPAGRTSAWRVQKAKARRADLDTRLAAWRVRTAPDGPGPLDRLTLLGWRFASASAKLSRRWVALRERQTTAAKRDAGRGDLRGRAAYARLWGRFGGARAWRHLDPSLWDYELAFGPVVDALRPDIVHANDFRMLGVGARAVLRARAAGRPTRLVWDAHEYLPGIKPWRDDPRWLPAMTAHETEHARYADAVVTVSDELASLLRRRHGLTRTPAVVLNAPDVDAAPPAGARPDLRASCGLGPDTPLVVYSGSAAPQRGLDVMIEGLPALPGVHVALVVNRPESPYVAGLLATAADLGVASRVHVLPYVPHENVVDFLSAADAGVIPIHHWPNHEIALITKYFEYAHAGLPIVVSDVRAMADTTLRTGIGEVFVAGDADDYVRALKSVLADPGRYRRAYDPALLEQWTWRRQAAILDEVYRRLSPAPAAPQTDPRRPHRPDPANRTEPGDRTSRSTVT</sequence>
<evidence type="ECO:0000313" key="8">
    <source>
        <dbReference type="EMBL" id="TWJ12725.1"/>
    </source>
</evidence>
<dbReference type="PANTHER" id="PTHR22916:SF3">
    <property type="entry name" value="UDP-GLCNAC:BETAGAL BETA-1,3-N-ACETYLGLUCOSAMINYLTRANSFERASE-LIKE PROTEIN 1"/>
    <property type="match status" value="1"/>
</dbReference>
<dbReference type="InterPro" id="IPR001296">
    <property type="entry name" value="Glyco_trans_1"/>
</dbReference>
<keyword evidence="1" id="KW-0328">Glycosyltransferase</keyword>
<feature type="domain" description="Glycosyltransferase 2-like" evidence="5">
    <location>
        <begin position="7"/>
        <end position="167"/>
    </location>
</feature>
<dbReference type="AlphaFoldDB" id="A0A562V4F5"/>
<dbReference type="CDD" id="cd00761">
    <property type="entry name" value="Glyco_tranf_GTA_type"/>
    <property type="match status" value="1"/>
</dbReference>
<dbReference type="OrthoDB" id="3318784at2"/>
<keyword evidence="9" id="KW-1185">Reference proteome</keyword>
<reference evidence="8 9" key="1">
    <citation type="journal article" date="2013" name="Stand. Genomic Sci.">
        <title>Genomic Encyclopedia of Type Strains, Phase I: The one thousand microbial genomes (KMG-I) project.</title>
        <authorList>
            <person name="Kyrpides N.C."/>
            <person name="Woyke T."/>
            <person name="Eisen J.A."/>
            <person name="Garrity G."/>
            <person name="Lilburn T.G."/>
            <person name="Beck B.J."/>
            <person name="Whitman W.B."/>
            <person name="Hugenholtz P."/>
            <person name="Klenk H.P."/>
        </authorList>
    </citation>
    <scope>NUCLEOTIDE SEQUENCE [LARGE SCALE GENOMIC DNA]</scope>
    <source>
        <strain evidence="8 9">DSM 45044</strain>
    </source>
</reference>
<dbReference type="GO" id="GO:0016758">
    <property type="term" value="F:hexosyltransferase activity"/>
    <property type="evidence" value="ECO:0007669"/>
    <property type="project" value="UniProtKB-ARBA"/>
</dbReference>
<protein>
    <submittedName>
        <fullName evidence="8">Glycosyltransferase involved in cell wall biosynthesis</fullName>
    </submittedName>
</protein>
<dbReference type="InterPro" id="IPR028098">
    <property type="entry name" value="Glyco_trans_4-like_N"/>
</dbReference>
<dbReference type="Gene3D" id="3.40.50.2000">
    <property type="entry name" value="Glycogen Phosphorylase B"/>
    <property type="match status" value="2"/>
</dbReference>
<feature type="region of interest" description="Disordered" evidence="3">
    <location>
        <begin position="1162"/>
        <end position="1195"/>
    </location>
</feature>
<keyword evidence="2 8" id="KW-0808">Transferase</keyword>
<evidence type="ECO:0000259" key="7">
    <source>
        <dbReference type="Pfam" id="PF22181"/>
    </source>
</evidence>
<dbReference type="RefSeq" id="WP_147140055.1">
    <property type="nucleotide sequence ID" value="NZ_BAABIJ010000002.1"/>
</dbReference>
<dbReference type="SUPFAM" id="SSF53756">
    <property type="entry name" value="UDP-Glycosyltransferase/glycogen phosphorylase"/>
    <property type="match status" value="1"/>
</dbReference>
<evidence type="ECO:0000256" key="2">
    <source>
        <dbReference type="ARBA" id="ARBA00022679"/>
    </source>
</evidence>
<accession>A0A562V4F5</accession>
<dbReference type="CDD" id="cd03801">
    <property type="entry name" value="GT4_PimA-like"/>
    <property type="match status" value="1"/>
</dbReference>
<dbReference type="Pfam" id="PF13439">
    <property type="entry name" value="Glyco_transf_4"/>
    <property type="match status" value="1"/>
</dbReference>
<feature type="compositionally biased region" description="Basic and acidic residues" evidence="3">
    <location>
        <begin position="1170"/>
        <end position="1195"/>
    </location>
</feature>
<evidence type="ECO:0000259" key="5">
    <source>
        <dbReference type="Pfam" id="PF00535"/>
    </source>
</evidence>